<sequence length="142" mass="15702">MISHPVSISNLGRCLQLHLLVQLQLQLIAMPEPLSRQSENLFSCSTDEYWSGRYCCKNCSAGEFVQTSCTTDHTLGQCEKCPSKTFTVASNGLESCIPCSSCDEDQEVVANCTTTSDQKCQCRVGHFYSDPGSHEFCRPCTK</sequence>
<dbReference type="PROSITE" id="PS50050">
    <property type="entry name" value="TNFR_NGFR_2"/>
    <property type="match status" value="1"/>
</dbReference>
<feature type="disulfide bond" evidence="7">
    <location>
        <begin position="99"/>
        <end position="112"/>
    </location>
</feature>
<dbReference type="Pfam" id="PF00020">
    <property type="entry name" value="TNFR_c6"/>
    <property type="match status" value="1"/>
</dbReference>
<keyword evidence="4 7" id="KW-1015">Disulfide bond</keyword>
<keyword evidence="10" id="KW-1185">Reference proteome</keyword>
<dbReference type="GO" id="GO:0036462">
    <property type="term" value="P:TRAIL-activated apoptotic signaling pathway"/>
    <property type="evidence" value="ECO:0007669"/>
    <property type="project" value="TreeGrafter"/>
</dbReference>
<evidence type="ECO:0000256" key="2">
    <source>
        <dbReference type="ARBA" id="ARBA00022737"/>
    </source>
</evidence>
<dbReference type="InterPro" id="IPR001368">
    <property type="entry name" value="TNFR/NGFR_Cys_rich_reg"/>
</dbReference>
<accession>A0A1A6H8I0</accession>
<evidence type="ECO:0000313" key="10">
    <source>
        <dbReference type="Proteomes" id="UP000092124"/>
    </source>
</evidence>
<dbReference type="GO" id="GO:0009986">
    <property type="term" value="C:cell surface"/>
    <property type="evidence" value="ECO:0007669"/>
    <property type="project" value="TreeGrafter"/>
</dbReference>
<evidence type="ECO:0000256" key="1">
    <source>
        <dbReference type="ARBA" id="ARBA00004370"/>
    </source>
</evidence>
<keyword evidence="3" id="KW-0472">Membrane</keyword>
<evidence type="ECO:0000256" key="4">
    <source>
        <dbReference type="ARBA" id="ARBA00023157"/>
    </source>
</evidence>
<dbReference type="SUPFAM" id="SSF57586">
    <property type="entry name" value="TNF receptor-like"/>
    <property type="match status" value="2"/>
</dbReference>
<dbReference type="GO" id="GO:0005886">
    <property type="term" value="C:plasma membrane"/>
    <property type="evidence" value="ECO:0007669"/>
    <property type="project" value="TreeGrafter"/>
</dbReference>
<dbReference type="GO" id="GO:0043065">
    <property type="term" value="P:positive regulation of apoptotic process"/>
    <property type="evidence" value="ECO:0007669"/>
    <property type="project" value="TreeGrafter"/>
</dbReference>
<evidence type="ECO:0000259" key="8">
    <source>
        <dbReference type="PROSITE" id="PS50050"/>
    </source>
</evidence>
<evidence type="ECO:0000256" key="5">
    <source>
        <dbReference type="ARBA" id="ARBA00023170"/>
    </source>
</evidence>
<evidence type="ECO:0000256" key="6">
    <source>
        <dbReference type="ARBA" id="ARBA00023180"/>
    </source>
</evidence>
<dbReference type="PANTHER" id="PTHR46330">
    <property type="entry name" value="TUMOR NECROSIS FACTOR RECEPTOR SUPERFAMILY MEMBER 10B"/>
    <property type="match status" value="1"/>
</dbReference>
<feature type="disulfide bond" evidence="7">
    <location>
        <begin position="102"/>
        <end position="120"/>
    </location>
</feature>
<dbReference type="PANTHER" id="PTHR46330:SF16">
    <property type="entry name" value="TUMOR NECROSIS FACTOR RECEPTOR SUPERFAMILY MEMBER 22"/>
    <property type="match status" value="1"/>
</dbReference>
<comment type="caution">
    <text evidence="9">The sequence shown here is derived from an EMBL/GenBank/DDBJ whole genome shotgun (WGS) entry which is preliminary data.</text>
</comment>
<comment type="subcellular location">
    <subcellularLocation>
        <location evidence="1">Membrane</location>
    </subcellularLocation>
</comment>
<reference evidence="9 10" key="1">
    <citation type="submission" date="2016-06" db="EMBL/GenBank/DDBJ databases">
        <title>The Draft Genome Sequence and Annotation of the Desert Woodrat Neotoma lepida.</title>
        <authorList>
            <person name="Campbell M."/>
            <person name="Oakeson K.F."/>
            <person name="Yandell M."/>
            <person name="Halpert J.R."/>
            <person name="Dearing D."/>
        </authorList>
    </citation>
    <scope>NUCLEOTIDE SEQUENCE [LARGE SCALE GENOMIC DNA]</scope>
    <source>
        <strain evidence="9">417</strain>
        <tissue evidence="9">Liver</tissue>
    </source>
</reference>
<dbReference type="InterPro" id="IPR052491">
    <property type="entry name" value="TNFRSF10"/>
</dbReference>
<gene>
    <name evidence="9" type="ORF">A6R68_14844</name>
</gene>
<dbReference type="STRING" id="56216.A0A1A6H8I0"/>
<keyword evidence="6" id="KW-0325">Glycoprotein</keyword>
<dbReference type="OrthoDB" id="8848202at2759"/>
<keyword evidence="5" id="KW-0675">Receptor</keyword>
<protein>
    <recommendedName>
        <fullName evidence="8">TNFR-Cys domain-containing protein</fullName>
    </recommendedName>
</protein>
<dbReference type="Proteomes" id="UP000092124">
    <property type="component" value="Unassembled WGS sequence"/>
</dbReference>
<dbReference type="AlphaFoldDB" id="A0A1A6H8I0"/>
<evidence type="ECO:0000256" key="3">
    <source>
        <dbReference type="ARBA" id="ARBA00023136"/>
    </source>
</evidence>
<dbReference type="Gene3D" id="2.10.50.10">
    <property type="entry name" value="Tumor Necrosis Factor Receptor, subunit A, domain 2"/>
    <property type="match status" value="2"/>
</dbReference>
<name>A0A1A6H8I0_NEOLE</name>
<feature type="domain" description="TNFR-Cys" evidence="8">
    <location>
        <begin position="80"/>
        <end position="120"/>
    </location>
</feature>
<dbReference type="EMBL" id="LZPO01044408">
    <property type="protein sequence ID" value="OBS74621.1"/>
    <property type="molecule type" value="Genomic_DNA"/>
</dbReference>
<evidence type="ECO:0000256" key="7">
    <source>
        <dbReference type="PROSITE-ProRule" id="PRU00206"/>
    </source>
</evidence>
<keyword evidence="2" id="KW-0677">Repeat</keyword>
<proteinExistence type="predicted"/>
<dbReference type="SMART" id="SM00208">
    <property type="entry name" value="TNFR"/>
    <property type="match status" value="2"/>
</dbReference>
<organism evidence="9 10">
    <name type="scientific">Neotoma lepida</name>
    <name type="common">Desert woodrat</name>
    <dbReference type="NCBI Taxonomy" id="56216"/>
    <lineage>
        <taxon>Eukaryota</taxon>
        <taxon>Metazoa</taxon>
        <taxon>Chordata</taxon>
        <taxon>Craniata</taxon>
        <taxon>Vertebrata</taxon>
        <taxon>Euteleostomi</taxon>
        <taxon>Mammalia</taxon>
        <taxon>Eutheria</taxon>
        <taxon>Euarchontoglires</taxon>
        <taxon>Glires</taxon>
        <taxon>Rodentia</taxon>
        <taxon>Myomorpha</taxon>
        <taxon>Muroidea</taxon>
        <taxon>Cricetidae</taxon>
        <taxon>Neotominae</taxon>
        <taxon>Neotoma</taxon>
    </lineage>
</organism>
<feature type="disulfide bond" evidence="7">
    <location>
        <begin position="81"/>
        <end position="96"/>
    </location>
</feature>
<feature type="repeat" description="TNFR-Cys" evidence="7">
    <location>
        <begin position="80"/>
        <end position="120"/>
    </location>
</feature>
<evidence type="ECO:0000313" key="9">
    <source>
        <dbReference type="EMBL" id="OBS74621.1"/>
    </source>
</evidence>